<dbReference type="Proteomes" id="UP000747399">
    <property type="component" value="Unassembled WGS sequence"/>
</dbReference>
<evidence type="ECO:0000256" key="1">
    <source>
        <dbReference type="SAM" id="MobiDB-lite"/>
    </source>
</evidence>
<protein>
    <submittedName>
        <fullName evidence="3">Uncharacterized protein</fullName>
    </submittedName>
</protein>
<dbReference type="EMBL" id="BNCO01000029">
    <property type="protein sequence ID" value="GIL57982.1"/>
    <property type="molecule type" value="Genomic_DNA"/>
</dbReference>
<accession>A0A8J4BCH8</accession>
<name>A0A8J4BCH8_9CHLO</name>
<evidence type="ECO:0000313" key="4">
    <source>
        <dbReference type="Proteomes" id="UP000747399"/>
    </source>
</evidence>
<comment type="caution">
    <text evidence="3">The sequence shown here is derived from an EMBL/GenBank/DDBJ whole genome shotgun (WGS) entry which is preliminary data.</text>
</comment>
<keyword evidence="2" id="KW-0732">Signal</keyword>
<feature type="compositionally biased region" description="Low complexity" evidence="1">
    <location>
        <begin position="516"/>
        <end position="525"/>
    </location>
</feature>
<reference evidence="3" key="1">
    <citation type="journal article" date="2021" name="Proc. Natl. Acad. Sci. U.S.A.">
        <title>Three genomes in the algal genus Volvox reveal the fate of a haploid sex-determining region after a transition to homothallism.</title>
        <authorList>
            <person name="Yamamoto K."/>
            <person name="Hamaji T."/>
            <person name="Kawai-Toyooka H."/>
            <person name="Matsuzaki R."/>
            <person name="Takahashi F."/>
            <person name="Nishimura Y."/>
            <person name="Kawachi M."/>
            <person name="Noguchi H."/>
            <person name="Minakuchi Y."/>
            <person name="Umen J.G."/>
            <person name="Toyoda A."/>
            <person name="Nozaki H."/>
        </authorList>
    </citation>
    <scope>NUCLEOTIDE SEQUENCE</scope>
    <source>
        <strain evidence="3">NIES-3780</strain>
    </source>
</reference>
<dbReference type="AlphaFoldDB" id="A0A8J4BCH8"/>
<keyword evidence="4" id="KW-1185">Reference proteome</keyword>
<evidence type="ECO:0000256" key="2">
    <source>
        <dbReference type="SAM" id="SignalP"/>
    </source>
</evidence>
<feature type="signal peptide" evidence="2">
    <location>
        <begin position="1"/>
        <end position="29"/>
    </location>
</feature>
<feature type="chain" id="PRO_5035168300" evidence="2">
    <location>
        <begin position="30"/>
        <end position="697"/>
    </location>
</feature>
<feature type="region of interest" description="Disordered" evidence="1">
    <location>
        <begin position="514"/>
        <end position="537"/>
    </location>
</feature>
<proteinExistence type="predicted"/>
<sequence length="697" mass="76813">MNFYFRTGWLLVICLRASLLLAVFAFAGATNSHNDKSVTKGVNNLFTKKLELYRGTLPDDLRKRATAEAIGEHLSPTLRFLHTDIWQFVNEHDLVVPEFGHLFENEANMLFGNITYIRRHSGAFTFQEALQFLLATLRSFDPTRLTSILTAYPICRRTAMALILEHYLTNGPFQDAEASLIVDISQHLFKLHHRAAQTKRIIEFFHVSKSGGTSFCQLGRMNGCKTQSFGRQQNCLITYFRDSPRWTKAGVLGELSAKHGDPWCARYGRQYGMRWHCRARRALMTRLRFNFYSNELVMHDHNNSWMGVHPCREFLNVVIFREPQSRVISHMQNILKEYVNFYNESLWQAFDPNSAVQWQVLAVPVFDNYVVRSLLGGKMYNMPHGTINVTHLLAAKVVTLQFEVLLSLAPETSELTRDIFGLGLGWQYNLLHMHVRPTEQRAVNAFSREVLEAVRAAGRLDEQLYDFALVLQLLDAITFGIAHDVGGMDAVVASGDVTLAAATEAGAKAEVPGMNRTASSTSAGAGRKRRSRGCGYVGVRRPPAPVTTYHVHMPPVALALEPYRLSDAELGFAIEGLGAMVIAGGRWFNGEFYRNATTALDAAAAAGRAKEAAIVVKFAETLAEQAAAAAARNRTNAALKAVEVTAAHAASMREKAASLAEAAARITSAGAVGGGVGATASVDGAHGAGGLGRKRVR</sequence>
<organism evidence="3 4">
    <name type="scientific">Volvox africanus</name>
    <dbReference type="NCBI Taxonomy" id="51714"/>
    <lineage>
        <taxon>Eukaryota</taxon>
        <taxon>Viridiplantae</taxon>
        <taxon>Chlorophyta</taxon>
        <taxon>core chlorophytes</taxon>
        <taxon>Chlorophyceae</taxon>
        <taxon>CS clade</taxon>
        <taxon>Chlamydomonadales</taxon>
        <taxon>Volvocaceae</taxon>
        <taxon>Volvox</taxon>
    </lineage>
</organism>
<evidence type="ECO:0000313" key="3">
    <source>
        <dbReference type="EMBL" id="GIL57982.1"/>
    </source>
</evidence>
<gene>
    <name evidence="3" type="ORF">Vafri_13183</name>
</gene>